<dbReference type="PROSITE" id="PS50922">
    <property type="entry name" value="TLC"/>
    <property type="match status" value="1"/>
</dbReference>
<dbReference type="SMART" id="SM00724">
    <property type="entry name" value="TLC"/>
    <property type="match status" value="1"/>
</dbReference>
<evidence type="ECO:0000256" key="5">
    <source>
        <dbReference type="PROSITE-ProRule" id="PRU00205"/>
    </source>
</evidence>
<evidence type="ECO:0000256" key="4">
    <source>
        <dbReference type="ARBA" id="ARBA00023136"/>
    </source>
</evidence>
<dbReference type="GO" id="GO:0005886">
    <property type="term" value="C:plasma membrane"/>
    <property type="evidence" value="ECO:0007669"/>
    <property type="project" value="TreeGrafter"/>
</dbReference>
<feature type="transmembrane region" description="Helical" evidence="6">
    <location>
        <begin position="203"/>
        <end position="224"/>
    </location>
</feature>
<dbReference type="InterPro" id="IPR050846">
    <property type="entry name" value="TLCD"/>
</dbReference>
<dbReference type="AlphaFoldDB" id="A0A0N5AST1"/>
<feature type="transmembrane region" description="Helical" evidence="6">
    <location>
        <begin position="30"/>
        <end position="50"/>
    </location>
</feature>
<evidence type="ECO:0000313" key="9">
    <source>
        <dbReference type="WBParaSite" id="SMUV_0000786201-mRNA-1"/>
    </source>
</evidence>
<dbReference type="GO" id="GO:0097035">
    <property type="term" value="P:regulation of membrane lipid distribution"/>
    <property type="evidence" value="ECO:0007669"/>
    <property type="project" value="TreeGrafter"/>
</dbReference>
<evidence type="ECO:0000259" key="7">
    <source>
        <dbReference type="PROSITE" id="PS50922"/>
    </source>
</evidence>
<feature type="transmembrane region" description="Helical" evidence="6">
    <location>
        <begin position="92"/>
        <end position="113"/>
    </location>
</feature>
<keyword evidence="2 5" id="KW-0812">Transmembrane</keyword>
<keyword evidence="3 6" id="KW-1133">Transmembrane helix</keyword>
<accession>A0A0N5AST1</accession>
<organism evidence="8 9">
    <name type="scientific">Syphacia muris</name>
    <dbReference type="NCBI Taxonomy" id="451379"/>
    <lineage>
        <taxon>Eukaryota</taxon>
        <taxon>Metazoa</taxon>
        <taxon>Ecdysozoa</taxon>
        <taxon>Nematoda</taxon>
        <taxon>Chromadorea</taxon>
        <taxon>Rhabditida</taxon>
        <taxon>Spirurina</taxon>
        <taxon>Oxyuridomorpha</taxon>
        <taxon>Oxyuroidea</taxon>
        <taxon>Oxyuridae</taxon>
        <taxon>Syphacia</taxon>
    </lineage>
</organism>
<dbReference type="WBParaSite" id="SMUV_0000786201-mRNA-1">
    <property type="protein sequence ID" value="SMUV_0000786201-mRNA-1"/>
    <property type="gene ID" value="SMUV_0000786201"/>
</dbReference>
<evidence type="ECO:0000313" key="8">
    <source>
        <dbReference type="Proteomes" id="UP000046393"/>
    </source>
</evidence>
<evidence type="ECO:0000256" key="3">
    <source>
        <dbReference type="ARBA" id="ARBA00022989"/>
    </source>
</evidence>
<keyword evidence="8" id="KW-1185">Reference proteome</keyword>
<dbReference type="PANTHER" id="PTHR13439:SF4">
    <property type="entry name" value="TLC DOMAIN-CONTAINING PROTEIN"/>
    <property type="match status" value="1"/>
</dbReference>
<dbReference type="GO" id="GO:0055091">
    <property type="term" value="P:phospholipid homeostasis"/>
    <property type="evidence" value="ECO:0007669"/>
    <property type="project" value="TreeGrafter"/>
</dbReference>
<dbReference type="PANTHER" id="PTHR13439">
    <property type="entry name" value="CT120 PROTEIN"/>
    <property type="match status" value="1"/>
</dbReference>
<keyword evidence="4 5" id="KW-0472">Membrane</keyword>
<name>A0A0N5AST1_9BILA</name>
<dbReference type="GO" id="GO:0071709">
    <property type="term" value="P:membrane assembly"/>
    <property type="evidence" value="ECO:0007669"/>
    <property type="project" value="TreeGrafter"/>
</dbReference>
<dbReference type="InterPro" id="IPR006634">
    <property type="entry name" value="TLC-dom"/>
</dbReference>
<dbReference type="GO" id="GO:0007009">
    <property type="term" value="P:plasma membrane organization"/>
    <property type="evidence" value="ECO:0007669"/>
    <property type="project" value="TreeGrafter"/>
</dbReference>
<reference evidence="9" key="1">
    <citation type="submission" date="2017-02" db="UniProtKB">
        <authorList>
            <consortium name="WormBaseParasite"/>
        </authorList>
    </citation>
    <scope>IDENTIFICATION</scope>
</reference>
<protein>
    <submittedName>
        <fullName evidence="9">TLC domain-containing protein</fullName>
    </submittedName>
</protein>
<dbReference type="Proteomes" id="UP000046393">
    <property type="component" value="Unplaced"/>
</dbReference>
<evidence type="ECO:0000256" key="1">
    <source>
        <dbReference type="ARBA" id="ARBA00004141"/>
    </source>
</evidence>
<feature type="transmembrane region" description="Helical" evidence="6">
    <location>
        <begin position="120"/>
        <end position="138"/>
    </location>
</feature>
<feature type="transmembrane region" description="Helical" evidence="6">
    <location>
        <begin position="170"/>
        <end position="191"/>
    </location>
</feature>
<feature type="domain" description="TLC" evidence="7">
    <location>
        <begin position="22"/>
        <end position="231"/>
    </location>
</feature>
<proteinExistence type="predicted"/>
<sequence length="278" mass="32546">MDNDAPGYPGNYSHIIRFSNTFRQHRLQNISVSLMHSTIVSTCALIFTIINPNVMFRDTIHWYCDLAAQLVYLSMGYFVYDTVDMLRHDSSVYALQIVAHHVVVVAIFSVGMLPKIFLPYAYWALLVEFNWFVLYYLSRTDKQDYFFHIFLHIRSLMQLSNNATNHFYQIVRPLTIITFVIFRFGVLSWMLQFIVRNRDKYHIFYTISGSLAVSFFLAFSAILFRDVLSDRVVGDDKKDKKKSNQKKPVSHTMDILATAIRIRNSLLINLLVLYEYVS</sequence>
<comment type="subcellular location">
    <subcellularLocation>
        <location evidence="1">Membrane</location>
        <topology evidence="1">Multi-pass membrane protein</topology>
    </subcellularLocation>
</comment>
<evidence type="ECO:0000256" key="6">
    <source>
        <dbReference type="SAM" id="Phobius"/>
    </source>
</evidence>
<evidence type="ECO:0000256" key="2">
    <source>
        <dbReference type="ARBA" id="ARBA00022692"/>
    </source>
</evidence>